<feature type="chain" id="PRO_5043568202" evidence="2">
    <location>
        <begin position="16"/>
        <end position="910"/>
    </location>
</feature>
<evidence type="ECO:0000256" key="2">
    <source>
        <dbReference type="SAM" id="SignalP"/>
    </source>
</evidence>
<reference evidence="4" key="1">
    <citation type="journal article" date="2008" name="Nat. Genet.">
        <title>The Pristionchus pacificus genome provides a unique perspective on nematode lifestyle and parasitism.</title>
        <authorList>
            <person name="Dieterich C."/>
            <person name="Clifton S.W."/>
            <person name="Schuster L.N."/>
            <person name="Chinwalla A."/>
            <person name="Delehaunty K."/>
            <person name="Dinkelacker I."/>
            <person name="Fulton L."/>
            <person name="Fulton R."/>
            <person name="Godfrey J."/>
            <person name="Minx P."/>
            <person name="Mitreva M."/>
            <person name="Roeseler W."/>
            <person name="Tian H."/>
            <person name="Witte H."/>
            <person name="Yang S.P."/>
            <person name="Wilson R.K."/>
            <person name="Sommer R.J."/>
        </authorList>
    </citation>
    <scope>NUCLEOTIDE SEQUENCE [LARGE SCALE GENOMIC DNA]</scope>
    <source>
        <strain evidence="4">PS312</strain>
    </source>
</reference>
<keyword evidence="2" id="KW-0732">Signal</keyword>
<protein>
    <submittedName>
        <fullName evidence="3">SRR1 domain-containing protein</fullName>
    </submittedName>
</protein>
<reference evidence="3" key="2">
    <citation type="submission" date="2022-06" db="UniProtKB">
        <authorList>
            <consortium name="EnsemblMetazoa"/>
        </authorList>
    </citation>
    <scope>IDENTIFICATION</scope>
    <source>
        <strain evidence="3">PS312</strain>
    </source>
</reference>
<feature type="compositionally biased region" description="Basic and acidic residues" evidence="1">
    <location>
        <begin position="833"/>
        <end position="842"/>
    </location>
</feature>
<feature type="region of interest" description="Disordered" evidence="1">
    <location>
        <begin position="772"/>
        <end position="842"/>
    </location>
</feature>
<dbReference type="Proteomes" id="UP000005239">
    <property type="component" value="Unassembled WGS sequence"/>
</dbReference>
<dbReference type="InterPro" id="IPR012942">
    <property type="entry name" value="SRR1-like"/>
</dbReference>
<dbReference type="AlphaFoldDB" id="A0A2A6BL80"/>
<dbReference type="Pfam" id="PF07985">
    <property type="entry name" value="SRR1"/>
    <property type="match status" value="1"/>
</dbReference>
<accession>A0A8R1UJM3</accession>
<evidence type="ECO:0000256" key="1">
    <source>
        <dbReference type="SAM" id="MobiDB-lite"/>
    </source>
</evidence>
<evidence type="ECO:0000313" key="4">
    <source>
        <dbReference type="Proteomes" id="UP000005239"/>
    </source>
</evidence>
<organism evidence="3 4">
    <name type="scientific">Pristionchus pacificus</name>
    <name type="common">Parasitic nematode worm</name>
    <dbReference type="NCBI Taxonomy" id="54126"/>
    <lineage>
        <taxon>Eukaryota</taxon>
        <taxon>Metazoa</taxon>
        <taxon>Ecdysozoa</taxon>
        <taxon>Nematoda</taxon>
        <taxon>Chromadorea</taxon>
        <taxon>Rhabditida</taxon>
        <taxon>Rhabditina</taxon>
        <taxon>Diplogasteromorpha</taxon>
        <taxon>Diplogasteroidea</taxon>
        <taxon>Neodiplogasteridae</taxon>
        <taxon>Pristionchus</taxon>
    </lineage>
</organism>
<sequence>MILLFLLSLLPLLRGSDVVQCPSDKACLYFTLCGSNDPGTIEKVEFLNSIRVNAFTPYRCADGTVNKTFQMQFRPTSARDLSIHIESPMMTLKYVEFAMNNVSFKFQHIGDVVAMKKGGEAIDSKLSVTSAADAPMVAQLTFTLDEPSYEVFADLKVTSREGKMWQLPGFGERLKAIVSPEPEKSSGLVVGAICGAIGAVLLVGGLMDDLEGVLDDADSHELLSVVASAHHQRASKMLDLVPLSEELDLGKIALELKGVSNVHGLVNSINCPFVGLIAATCFYLKRHKPKVIKGHSINGTSSRETFVAYFQGNTRIRALLLSDRPPLNNIMGLAIECVEKHMIWRFVRSALERAIGSNEVEQIFLLSSGSFSSLQLNGPVQLALTLILGKYYPSASIYFQDPVVNDHEKDWLKDYDVIVREETTLSNFPEMVATQSVRIVLCIRTLYEILEEYLEYDWQNIESGRTIMICNAIRHDTEEEMRQFEEEANMEFEYIRKFERLARSRCLPNIKKHTHAFRKSAIIRNLPVIEKLSWKREGELSWRLLITIPMRYRSYFGLESWSELDSDTIDSEDIAVYSKLFKRSYACNYIGSGSSKFSSASAPDLSTFLPDAALTVPTITLTISDFKLCFSRDTHARDLSINIESPMTTLRYVEFAMNNVSFKFQHIGDVVAMTEGGKAIDSKLSVTSAADAPMIAQLTFTLAEPSYEAFADLKIAGTCFYLKRHKPKVIKGHSIKGTSPSSKAREVDLGVVRSQRMPVPIGNHSWVEQAGESNKAVADLPDPSVEGFGPSAEIARGEPKSKTGASNERLSKEPTVASKEKMSRENASAENVGHIKDSAEPMKQSAEKVRRSALDPIMKSPEASLNALSADEMIHRLKNAEVVRQDHLSFLSTASVMHSTTYSGSRMGRT</sequence>
<proteinExistence type="predicted"/>
<evidence type="ECO:0000313" key="3">
    <source>
        <dbReference type="EnsemblMetazoa" id="PPA29813.1"/>
    </source>
</evidence>
<keyword evidence="4" id="KW-1185">Reference proteome</keyword>
<gene>
    <name evidence="3" type="primary">WBGene00202682</name>
</gene>
<feature type="signal peptide" evidence="2">
    <location>
        <begin position="1"/>
        <end position="15"/>
    </location>
</feature>
<accession>A0A2A6BL80</accession>
<name>A0A2A6BL80_PRIPA</name>
<dbReference type="EnsemblMetazoa" id="PPA29813.1">
    <property type="protein sequence ID" value="PPA29813.1"/>
    <property type="gene ID" value="WBGene00202682"/>
</dbReference>